<proteinExistence type="inferred from homology"/>
<keyword evidence="4" id="KW-0067">ATP-binding</keyword>
<keyword evidence="5" id="KW-1133">Transmembrane helix</keyword>
<protein>
    <recommendedName>
        <fullName evidence="6">tRNA synthetases class I catalytic domain-containing protein</fullName>
    </recommendedName>
</protein>
<dbReference type="GO" id="GO:0005524">
    <property type="term" value="F:ATP binding"/>
    <property type="evidence" value="ECO:0007669"/>
    <property type="project" value="UniProtKB-KW"/>
</dbReference>
<dbReference type="InterPro" id="IPR032678">
    <property type="entry name" value="tRNA-synt_1_cat_dom"/>
</dbReference>
<comment type="similarity">
    <text evidence="1">Belongs to the class-I aminoacyl-tRNA synthetase family.</text>
</comment>
<dbReference type="Proteomes" id="UP000023152">
    <property type="component" value="Unassembled WGS sequence"/>
</dbReference>
<evidence type="ECO:0000313" key="8">
    <source>
        <dbReference type="Proteomes" id="UP000023152"/>
    </source>
</evidence>
<evidence type="ECO:0000259" key="6">
    <source>
        <dbReference type="Pfam" id="PF01406"/>
    </source>
</evidence>
<organism evidence="7 8">
    <name type="scientific">Reticulomyxa filosa</name>
    <dbReference type="NCBI Taxonomy" id="46433"/>
    <lineage>
        <taxon>Eukaryota</taxon>
        <taxon>Sar</taxon>
        <taxon>Rhizaria</taxon>
        <taxon>Retaria</taxon>
        <taxon>Foraminifera</taxon>
        <taxon>Monothalamids</taxon>
        <taxon>Reticulomyxidae</taxon>
        <taxon>Reticulomyxa</taxon>
    </lineage>
</organism>
<dbReference type="AlphaFoldDB" id="X6NPC6"/>
<comment type="caution">
    <text evidence="7">The sequence shown here is derived from an EMBL/GenBank/DDBJ whole genome shotgun (WGS) entry which is preliminary data.</text>
</comment>
<sequence length="515" mass="60189">KKKKKKKKKKNNNNKWFTPDVWDAIFLGKDIPKDCKVPTDLITTMRKEFEYWYPLDLRVSGKDLIPNHLTMCLYNHAAIWKDDPRKWPLSFFANGHILIDKEKMSKQTGNFLTLNDTIKLYGADATRLALADAGDTLEDANFSKDVANSAVLKLTKLQTWIENTIESVSSLRDGPYSNLDKMFDNAINAAIIDTDVAYANMQFRQALGCGYYNLENAKNYYVTHVHGGPHNPVVTAITHLHSFLRIYVEQNRQGMTNILKEKKSFLFFFFFWSKENCVKSRHKKKKKKKNGIAWIYHQRNQKFELLQGIFIIVCLFFSPSSVAIGTYVHVLFFLYVIKKTRLETSHRFRQEYSKYESDRQRKKKKAKKLTPELENPANAAIVCVADSYKLFQEQTILALQELYDEKSNELTTQDWRAYLLKQKFLEESKDENLKPTVLRFANYLLAEILPQRKERTFDLKLPFNEYEFAASNVQFLMHGLDIQLSKVYVQKVIFICARCSTVFKTNKNNLSFIKH</sequence>
<name>X6NPC6_RETFI</name>
<dbReference type="InterPro" id="IPR004493">
    <property type="entry name" value="Leu-tRNA-synth_Ia_arc/euk"/>
</dbReference>
<evidence type="ECO:0000256" key="3">
    <source>
        <dbReference type="ARBA" id="ARBA00022741"/>
    </source>
</evidence>
<dbReference type="OrthoDB" id="10249672at2759"/>
<gene>
    <name evidence="7" type="ORF">RFI_09350</name>
</gene>
<dbReference type="PANTHER" id="PTHR45794:SF1">
    <property type="entry name" value="LEUCINE--TRNA LIGASE, CYTOPLASMIC"/>
    <property type="match status" value="1"/>
</dbReference>
<evidence type="ECO:0000256" key="4">
    <source>
        <dbReference type="ARBA" id="ARBA00022840"/>
    </source>
</evidence>
<keyword evidence="5" id="KW-0812">Transmembrane</keyword>
<keyword evidence="3" id="KW-0547">Nucleotide-binding</keyword>
<evidence type="ECO:0000256" key="2">
    <source>
        <dbReference type="ARBA" id="ARBA00022598"/>
    </source>
</evidence>
<feature type="domain" description="tRNA synthetases class I catalytic" evidence="6">
    <location>
        <begin position="53"/>
        <end position="133"/>
    </location>
</feature>
<dbReference type="Gene3D" id="3.40.50.620">
    <property type="entry name" value="HUPs"/>
    <property type="match status" value="1"/>
</dbReference>
<keyword evidence="8" id="KW-1185">Reference proteome</keyword>
<feature type="transmembrane region" description="Helical" evidence="5">
    <location>
        <begin position="309"/>
        <end position="337"/>
    </location>
</feature>
<keyword evidence="5" id="KW-0472">Membrane</keyword>
<evidence type="ECO:0000313" key="7">
    <source>
        <dbReference type="EMBL" id="ETO27783.1"/>
    </source>
</evidence>
<dbReference type="PANTHER" id="PTHR45794">
    <property type="entry name" value="LEUCYL-TRNA SYNTHETASE"/>
    <property type="match status" value="1"/>
</dbReference>
<accession>X6NPC6</accession>
<dbReference type="SUPFAM" id="SSF52374">
    <property type="entry name" value="Nucleotidylyl transferase"/>
    <property type="match status" value="1"/>
</dbReference>
<evidence type="ECO:0000256" key="1">
    <source>
        <dbReference type="ARBA" id="ARBA00005594"/>
    </source>
</evidence>
<feature type="non-terminal residue" evidence="7">
    <location>
        <position position="1"/>
    </location>
</feature>
<keyword evidence="2" id="KW-0436">Ligase</keyword>
<dbReference type="GO" id="GO:0006429">
    <property type="term" value="P:leucyl-tRNA aminoacylation"/>
    <property type="evidence" value="ECO:0007669"/>
    <property type="project" value="InterPro"/>
</dbReference>
<dbReference type="EMBL" id="ASPP01007047">
    <property type="protein sequence ID" value="ETO27783.1"/>
    <property type="molecule type" value="Genomic_DNA"/>
</dbReference>
<dbReference type="InterPro" id="IPR014729">
    <property type="entry name" value="Rossmann-like_a/b/a_fold"/>
</dbReference>
<reference evidence="7 8" key="1">
    <citation type="journal article" date="2013" name="Curr. Biol.">
        <title>The Genome of the Foraminiferan Reticulomyxa filosa.</title>
        <authorList>
            <person name="Glockner G."/>
            <person name="Hulsmann N."/>
            <person name="Schleicher M."/>
            <person name="Noegel A.A."/>
            <person name="Eichinger L."/>
            <person name="Gallinger C."/>
            <person name="Pawlowski J."/>
            <person name="Sierra R."/>
            <person name="Euteneuer U."/>
            <person name="Pillet L."/>
            <person name="Moustafa A."/>
            <person name="Platzer M."/>
            <person name="Groth M."/>
            <person name="Szafranski K."/>
            <person name="Schliwa M."/>
        </authorList>
    </citation>
    <scope>NUCLEOTIDE SEQUENCE [LARGE SCALE GENOMIC DNA]</scope>
</reference>
<dbReference type="Pfam" id="PF01406">
    <property type="entry name" value="tRNA-synt_1e"/>
    <property type="match status" value="1"/>
</dbReference>
<evidence type="ECO:0000256" key="5">
    <source>
        <dbReference type="SAM" id="Phobius"/>
    </source>
</evidence>
<dbReference type="GO" id="GO:0004823">
    <property type="term" value="F:leucine-tRNA ligase activity"/>
    <property type="evidence" value="ECO:0007669"/>
    <property type="project" value="InterPro"/>
</dbReference>